<dbReference type="InterPro" id="IPR014710">
    <property type="entry name" value="RmlC-like_jellyroll"/>
</dbReference>
<evidence type="ECO:0000259" key="1">
    <source>
        <dbReference type="Pfam" id="PF07883"/>
    </source>
</evidence>
<dbReference type="AlphaFoldDB" id="A0A0D2NMA5"/>
<dbReference type="SUPFAM" id="SSF51182">
    <property type="entry name" value="RmlC-like cupins"/>
    <property type="match status" value="1"/>
</dbReference>
<accession>A0A0D2NMA5</accession>
<dbReference type="OMA" id="CIFEERT"/>
<evidence type="ECO:0000313" key="2">
    <source>
        <dbReference type="EMBL" id="KJA17826.1"/>
    </source>
</evidence>
<evidence type="ECO:0000313" key="3">
    <source>
        <dbReference type="Proteomes" id="UP000054270"/>
    </source>
</evidence>
<dbReference type="OrthoDB" id="504210at2759"/>
<gene>
    <name evidence="2" type="ORF">HYPSUDRAFT_46012</name>
</gene>
<name>A0A0D2NMA5_HYPSF</name>
<protein>
    <recommendedName>
        <fullName evidence="1">Cupin type-2 domain-containing protein</fullName>
    </recommendedName>
</protein>
<keyword evidence="3" id="KW-1185">Reference proteome</keyword>
<sequence length="178" mass="20187">MTEYDSALPATIPVGQGVSMTFLRDHAHLSRVHIEKGVLEEFQVPAHWHEEHDELFRVIEGRLEVRLGPETKFCTAADGEICIPKGIVHSLRVVMGEECIFEERTDPMDDGKELFFRNALAGGKQVRHFFQAMLIMYHGDTRPALPLHSKWLEKTLVSVIGYYVAPFLGYKLAVPSLK</sequence>
<dbReference type="InterPro" id="IPR013096">
    <property type="entry name" value="Cupin_2"/>
</dbReference>
<feature type="domain" description="Cupin type-2" evidence="1">
    <location>
        <begin position="43"/>
        <end position="97"/>
    </location>
</feature>
<dbReference type="Gene3D" id="2.60.120.10">
    <property type="entry name" value="Jelly Rolls"/>
    <property type="match status" value="1"/>
</dbReference>
<reference evidence="3" key="1">
    <citation type="submission" date="2014-04" db="EMBL/GenBank/DDBJ databases">
        <title>Evolutionary Origins and Diversification of the Mycorrhizal Mutualists.</title>
        <authorList>
            <consortium name="DOE Joint Genome Institute"/>
            <consortium name="Mycorrhizal Genomics Consortium"/>
            <person name="Kohler A."/>
            <person name="Kuo A."/>
            <person name="Nagy L.G."/>
            <person name="Floudas D."/>
            <person name="Copeland A."/>
            <person name="Barry K.W."/>
            <person name="Cichocki N."/>
            <person name="Veneault-Fourrey C."/>
            <person name="LaButti K."/>
            <person name="Lindquist E.A."/>
            <person name="Lipzen A."/>
            <person name="Lundell T."/>
            <person name="Morin E."/>
            <person name="Murat C."/>
            <person name="Riley R."/>
            <person name="Ohm R."/>
            <person name="Sun H."/>
            <person name="Tunlid A."/>
            <person name="Henrissat B."/>
            <person name="Grigoriev I.V."/>
            <person name="Hibbett D.S."/>
            <person name="Martin F."/>
        </authorList>
    </citation>
    <scope>NUCLEOTIDE SEQUENCE [LARGE SCALE GENOMIC DNA]</scope>
    <source>
        <strain evidence="3">FD-334 SS-4</strain>
    </source>
</reference>
<dbReference type="Pfam" id="PF07883">
    <property type="entry name" value="Cupin_2"/>
    <property type="match status" value="1"/>
</dbReference>
<dbReference type="Proteomes" id="UP000054270">
    <property type="component" value="Unassembled WGS sequence"/>
</dbReference>
<organism evidence="2 3">
    <name type="scientific">Hypholoma sublateritium (strain FD-334 SS-4)</name>
    <dbReference type="NCBI Taxonomy" id="945553"/>
    <lineage>
        <taxon>Eukaryota</taxon>
        <taxon>Fungi</taxon>
        <taxon>Dikarya</taxon>
        <taxon>Basidiomycota</taxon>
        <taxon>Agaricomycotina</taxon>
        <taxon>Agaricomycetes</taxon>
        <taxon>Agaricomycetidae</taxon>
        <taxon>Agaricales</taxon>
        <taxon>Agaricineae</taxon>
        <taxon>Strophariaceae</taxon>
        <taxon>Hypholoma</taxon>
    </lineage>
</organism>
<proteinExistence type="predicted"/>
<dbReference type="EMBL" id="KN817598">
    <property type="protein sequence ID" value="KJA17826.1"/>
    <property type="molecule type" value="Genomic_DNA"/>
</dbReference>
<dbReference type="InterPro" id="IPR011051">
    <property type="entry name" value="RmlC_Cupin_sf"/>
</dbReference>